<feature type="domain" description="Glycosyl hydrolase family 32 N-terminal" evidence="5">
    <location>
        <begin position="52"/>
        <end position="293"/>
    </location>
</feature>
<evidence type="ECO:0000256" key="4">
    <source>
        <dbReference type="SAM" id="SignalP"/>
    </source>
</evidence>
<keyword evidence="4" id="KW-0732">Signal</keyword>
<dbReference type="AlphaFoldDB" id="A0AAD1AC64"/>
<accession>A0AAD1AC64</accession>
<organism evidence="7 8">
    <name type="scientific">Rathayibacter iranicus</name>
    <dbReference type="NCBI Taxonomy" id="59737"/>
    <lineage>
        <taxon>Bacteria</taxon>
        <taxon>Bacillati</taxon>
        <taxon>Actinomycetota</taxon>
        <taxon>Actinomycetes</taxon>
        <taxon>Micrococcales</taxon>
        <taxon>Microbacteriaceae</taxon>
        <taxon>Rathayibacter</taxon>
    </lineage>
</organism>
<dbReference type="InterPro" id="IPR013189">
    <property type="entry name" value="Glyco_hydro_32_C"/>
</dbReference>
<dbReference type="SUPFAM" id="SSF75005">
    <property type="entry name" value="Arabinanase/levansucrase/invertase"/>
    <property type="match status" value="1"/>
</dbReference>
<protein>
    <submittedName>
        <fullName evidence="7">Glycosyl hydrolase family 32</fullName>
    </submittedName>
</protein>
<dbReference type="Gene3D" id="2.115.10.20">
    <property type="entry name" value="Glycosyl hydrolase domain, family 43"/>
    <property type="match status" value="2"/>
</dbReference>
<dbReference type="SUPFAM" id="SSF49899">
    <property type="entry name" value="Concanavalin A-like lectins/glucanases"/>
    <property type="match status" value="1"/>
</dbReference>
<dbReference type="GO" id="GO:0004575">
    <property type="term" value="F:sucrose alpha-glucosidase activity"/>
    <property type="evidence" value="ECO:0007669"/>
    <property type="project" value="TreeGrafter"/>
</dbReference>
<dbReference type="InterPro" id="IPR023296">
    <property type="entry name" value="Glyco_hydro_beta-prop_sf"/>
</dbReference>
<feature type="domain" description="Glycosyl hydrolase family 32 C-terminal" evidence="6">
    <location>
        <begin position="731"/>
        <end position="864"/>
    </location>
</feature>
<dbReference type="CDD" id="cd18622">
    <property type="entry name" value="GH32_Inu-like"/>
    <property type="match status" value="1"/>
</dbReference>
<evidence type="ECO:0000256" key="3">
    <source>
        <dbReference type="ARBA" id="ARBA00023295"/>
    </source>
</evidence>
<dbReference type="InterPro" id="IPR013148">
    <property type="entry name" value="Glyco_hydro_32_N"/>
</dbReference>
<evidence type="ECO:0000256" key="2">
    <source>
        <dbReference type="ARBA" id="ARBA00022801"/>
    </source>
</evidence>
<dbReference type="PROSITE" id="PS00609">
    <property type="entry name" value="GLYCOSYL_HYDROL_F32"/>
    <property type="match status" value="1"/>
</dbReference>
<reference evidence="7 8" key="1">
    <citation type="submission" date="2018-03" db="EMBL/GenBank/DDBJ databases">
        <title>Bacteriophage NCPPB3778 and a type I-E CRISPR drive the evolution of the US Biological Select Agent, Rathayibacter toxicus.</title>
        <authorList>
            <person name="Davis E.W.II."/>
            <person name="Tabima J.F."/>
            <person name="Weisberg A.J."/>
            <person name="Dantas Lopes L."/>
            <person name="Wiseman M.S."/>
            <person name="Wiseman M.S."/>
            <person name="Pupko T."/>
            <person name="Belcher M.S."/>
            <person name="Sechler A.J."/>
            <person name="Tancos M.A."/>
            <person name="Schroeder B.K."/>
            <person name="Murray T.D."/>
            <person name="Luster D.G."/>
            <person name="Schneider W.L."/>
            <person name="Rogers E."/>
            <person name="Andreote F.D."/>
            <person name="Grunwald N.J."/>
            <person name="Putnam M.L."/>
            <person name="Chang J.H."/>
        </authorList>
    </citation>
    <scope>NUCLEOTIDE SEQUENCE [LARGE SCALE GENOMIC DNA]</scope>
    <source>
        <strain evidence="7 8">NCCPB 2253</strain>
    </source>
</reference>
<keyword evidence="2 7" id="KW-0378">Hydrolase</keyword>
<dbReference type="InterPro" id="IPR018053">
    <property type="entry name" value="Glyco_hydro_32_AS"/>
</dbReference>
<dbReference type="Proteomes" id="UP000283946">
    <property type="component" value="Chromosome"/>
</dbReference>
<dbReference type="PANTHER" id="PTHR42800">
    <property type="entry name" value="EXOINULINASE INUD (AFU_ORTHOLOGUE AFUA_5G00480)"/>
    <property type="match status" value="1"/>
</dbReference>
<dbReference type="KEGG" id="ria:C7V51_06310"/>
<proteinExistence type="inferred from homology"/>
<feature type="signal peptide" evidence="4">
    <location>
        <begin position="1"/>
        <end position="37"/>
    </location>
</feature>
<evidence type="ECO:0000259" key="6">
    <source>
        <dbReference type="Pfam" id="PF08244"/>
    </source>
</evidence>
<dbReference type="Pfam" id="PF08244">
    <property type="entry name" value="Glyco_hydro_32C"/>
    <property type="match status" value="1"/>
</dbReference>
<gene>
    <name evidence="7" type="ORF">C7V51_06310</name>
</gene>
<comment type="similarity">
    <text evidence="1">Belongs to the glycosyl hydrolase 32 family.</text>
</comment>
<sequence>MLSLVNSPPARRRSGLLAAAAALCLVGGTLSVPAASAAPLDAASQSYRPAIHYSPTRNWMNDPNGLVYYKGVYHLYYQYNPAGTRWGNMSWGHATSTDLLHWSEQPLAIPGDAESDIFSGSIVVDHANTSGFGTAENPPLVAMYTAAYRTGEQAQALAYSVDAGQTWTKYEGNPVIDRDSKNFRDPHMFWYDGGTPETSYWVVATVEAADHQVLLYKSSDLKNWTFLSTFGPANATGGVWECPDLFPLAVDGDPANVKWVMVVNLNPGAVGGGSGGQYFVGDFDGTTFTSESTVGVDTLPEGTVLAGFDDGSYNGWTVANEPGNGKNGPFGATPAGGSIDGQQTVTGFSGAGLVNSFTDGDYPVGTVESPDFTVTDDYLNFLVGGGRHPHADGTQIANDPPAGSELLFDGFEFPDGQSLADTGWSVTGDFSDGTNPSTSGGEFFLGQKRINTFDGGPKGDDNLGSMTSPAFTIDKSHLSMLVGGGRRDAASGQTLEVRLVIDGEAVASTAGSNDGALNWKSWDVSAYQGKTATLVVEDSATGGWGHLTLDHVVLADSPAQVRSAETSVNLVVDGEVVRTATGGDSESLDWTSWDLRDLAGSTAHVQIVDNNRFGWGHILADQFMLADQPARSRLVDYDWLDWGRDYYAGVTFDNAPEDKRIMIAWMNNWQYGEEIPTDQWRGAMALPRELTLQSIDGAPTLVQKVVDQTAGLERTEDAFTLGRSDVTEGETALPTAAEGSVYKVDATFSPGDADSFGLSVRNSADGSQRTPITYDVASGQLSLDRTRSGAVGFDADFPSVETAPVALQDGRLHLELYVDTASVETFVQGGVATITDQIFPDAASTGISLLSSGGTARVESLTVTPLDAAMFTDLATVVSLTPTGSAQTVETGATITGAGVRAVNAAGTPVADADVDFTVDGPAHFADGSTVARARTGADGTASLPAATAGPKAGTVSITAAVGEVRQALPAITVVAPASVVDVDVSITSVKRNGKVVLTATAVNTSTSAVTLRLATPFGALRVTSLAEGQTKKVTVDTRLATVPGGFFRVTATAADGTRQSYRVAYAGSGK</sequence>
<evidence type="ECO:0000313" key="8">
    <source>
        <dbReference type="Proteomes" id="UP000283946"/>
    </source>
</evidence>
<dbReference type="RefSeq" id="WP_104264459.1">
    <property type="nucleotide sequence ID" value="NZ_CP028130.1"/>
</dbReference>
<dbReference type="Gene3D" id="2.60.40.1120">
    <property type="entry name" value="Carboxypeptidase-like, regulatory domain"/>
    <property type="match status" value="1"/>
</dbReference>
<dbReference type="GO" id="GO:0005987">
    <property type="term" value="P:sucrose catabolic process"/>
    <property type="evidence" value="ECO:0007669"/>
    <property type="project" value="TreeGrafter"/>
</dbReference>
<dbReference type="SMART" id="SM00640">
    <property type="entry name" value="Glyco_32"/>
    <property type="match status" value="1"/>
</dbReference>
<evidence type="ECO:0000259" key="5">
    <source>
        <dbReference type="Pfam" id="PF00251"/>
    </source>
</evidence>
<feature type="chain" id="PRO_5042267220" evidence="4">
    <location>
        <begin position="38"/>
        <end position="1071"/>
    </location>
</feature>
<name>A0AAD1AC64_9MICO</name>
<evidence type="ECO:0000313" key="7">
    <source>
        <dbReference type="EMBL" id="AZZ55538.1"/>
    </source>
</evidence>
<dbReference type="Pfam" id="PF00251">
    <property type="entry name" value="Glyco_hydro_32N"/>
    <property type="match status" value="2"/>
</dbReference>
<feature type="domain" description="Glycosyl hydrolase family 32 N-terminal" evidence="5">
    <location>
        <begin position="617"/>
        <end position="702"/>
    </location>
</feature>
<dbReference type="EMBL" id="CP028130">
    <property type="protein sequence ID" value="AZZ55538.1"/>
    <property type="molecule type" value="Genomic_DNA"/>
</dbReference>
<evidence type="ECO:0000256" key="1">
    <source>
        <dbReference type="ARBA" id="ARBA00009902"/>
    </source>
</evidence>
<dbReference type="GO" id="GO:0005737">
    <property type="term" value="C:cytoplasm"/>
    <property type="evidence" value="ECO:0007669"/>
    <property type="project" value="TreeGrafter"/>
</dbReference>
<keyword evidence="3" id="KW-0326">Glycosidase</keyword>
<dbReference type="Gene3D" id="2.60.120.560">
    <property type="entry name" value="Exo-inulinase, domain 1"/>
    <property type="match status" value="1"/>
</dbReference>
<dbReference type="InterPro" id="IPR001362">
    <property type="entry name" value="Glyco_hydro_32"/>
</dbReference>
<dbReference type="InterPro" id="IPR013320">
    <property type="entry name" value="ConA-like_dom_sf"/>
</dbReference>
<dbReference type="PANTHER" id="PTHR42800:SF1">
    <property type="entry name" value="EXOINULINASE INUD (AFU_ORTHOLOGUE AFUA_5G00480)"/>
    <property type="match status" value="1"/>
</dbReference>